<dbReference type="STRING" id="60175.A0A1V6XP99"/>
<dbReference type="GO" id="GO:0016705">
    <property type="term" value="F:oxidoreductase activity, acting on paired donors, with incorporation or reduction of molecular oxygen"/>
    <property type="evidence" value="ECO:0007669"/>
    <property type="project" value="InterPro"/>
</dbReference>
<protein>
    <recommendedName>
        <fullName evidence="12">Cytochrome P450</fullName>
    </recommendedName>
</protein>
<evidence type="ECO:0000313" key="10">
    <source>
        <dbReference type="EMBL" id="OQE76982.1"/>
    </source>
</evidence>
<evidence type="ECO:0000313" key="11">
    <source>
        <dbReference type="Proteomes" id="UP000191691"/>
    </source>
</evidence>
<dbReference type="Gene3D" id="1.10.630.10">
    <property type="entry name" value="Cytochrome P450"/>
    <property type="match status" value="1"/>
</dbReference>
<keyword evidence="4 9" id="KW-0349">Heme</keyword>
<gene>
    <name evidence="10" type="ORF">PENNAL_c0063G07100</name>
</gene>
<dbReference type="InterPro" id="IPR002403">
    <property type="entry name" value="Cyt_P450_E_grp-IV"/>
</dbReference>
<evidence type="ECO:0008006" key="12">
    <source>
        <dbReference type="Google" id="ProtNLM"/>
    </source>
</evidence>
<keyword evidence="7 9" id="KW-0408">Iron</keyword>
<keyword evidence="5 9" id="KW-0479">Metal-binding</keyword>
<dbReference type="PANTHER" id="PTHR24305">
    <property type="entry name" value="CYTOCHROME P450"/>
    <property type="match status" value="1"/>
</dbReference>
<dbReference type="InterPro" id="IPR050121">
    <property type="entry name" value="Cytochrome_P450_monoxygenase"/>
</dbReference>
<accession>A0A1V6XP99</accession>
<dbReference type="GO" id="GO:0005506">
    <property type="term" value="F:iron ion binding"/>
    <property type="evidence" value="ECO:0007669"/>
    <property type="project" value="InterPro"/>
</dbReference>
<keyword evidence="8" id="KW-0503">Monooxygenase</keyword>
<proteinExistence type="inferred from homology"/>
<dbReference type="Pfam" id="PF00067">
    <property type="entry name" value="p450"/>
    <property type="match status" value="1"/>
</dbReference>
<dbReference type="InterPro" id="IPR036396">
    <property type="entry name" value="Cyt_P450_sf"/>
</dbReference>
<reference evidence="11" key="1">
    <citation type="journal article" date="2017" name="Nat. Microbiol.">
        <title>Global analysis of biosynthetic gene clusters reveals vast potential of secondary metabolite production in Penicillium species.</title>
        <authorList>
            <person name="Nielsen J.C."/>
            <person name="Grijseels S."/>
            <person name="Prigent S."/>
            <person name="Ji B."/>
            <person name="Dainat J."/>
            <person name="Nielsen K.F."/>
            <person name="Frisvad J.C."/>
            <person name="Workman M."/>
            <person name="Nielsen J."/>
        </authorList>
    </citation>
    <scope>NUCLEOTIDE SEQUENCE [LARGE SCALE GENOMIC DNA]</scope>
    <source>
        <strain evidence="11">IBT 13039</strain>
    </source>
</reference>
<comment type="similarity">
    <text evidence="3">Belongs to the cytochrome P450 family.</text>
</comment>
<feature type="binding site" description="axial binding residue" evidence="9">
    <location>
        <position position="148"/>
    </location>
    <ligand>
        <name>heme</name>
        <dbReference type="ChEBI" id="CHEBI:30413"/>
    </ligand>
    <ligandPart>
        <name>Fe</name>
        <dbReference type="ChEBI" id="CHEBI:18248"/>
    </ligandPart>
</feature>
<comment type="caution">
    <text evidence="10">The sequence shown here is derived from an EMBL/GenBank/DDBJ whole genome shotgun (WGS) entry which is preliminary data.</text>
</comment>
<comment type="cofactor">
    <cofactor evidence="1 9">
        <name>heme</name>
        <dbReference type="ChEBI" id="CHEBI:30413"/>
    </cofactor>
</comment>
<keyword evidence="11" id="KW-1185">Reference proteome</keyword>
<evidence type="ECO:0000256" key="8">
    <source>
        <dbReference type="ARBA" id="ARBA00023033"/>
    </source>
</evidence>
<organism evidence="10 11">
    <name type="scientific">Penicillium nalgiovense</name>
    <dbReference type="NCBI Taxonomy" id="60175"/>
    <lineage>
        <taxon>Eukaryota</taxon>
        <taxon>Fungi</taxon>
        <taxon>Dikarya</taxon>
        <taxon>Ascomycota</taxon>
        <taxon>Pezizomycotina</taxon>
        <taxon>Eurotiomycetes</taxon>
        <taxon>Eurotiomycetidae</taxon>
        <taxon>Eurotiales</taxon>
        <taxon>Aspergillaceae</taxon>
        <taxon>Penicillium</taxon>
    </lineage>
</organism>
<dbReference type="SUPFAM" id="SSF48264">
    <property type="entry name" value="Cytochrome P450"/>
    <property type="match status" value="1"/>
</dbReference>
<sequence length="209" mass="24021">MRCPSPFPVCSDNYNQTPNVWQNCRLNKTRFSAPIQSLAAEKIREAPHILDSLQYTLGVIKETLRMNPATITIREGQPTFNLKINGEDKPWPTDGFDLFDSSITIHHDPANFVDPLKFIPERFSALEGDRLHPARNIWRGFQLGPRKCIGQELAVVVLKLVLVFTVRNFDIEMAWEKRDKVRELQGLKVDRRTVEGAPMHVRMRNSGKE</sequence>
<dbReference type="EMBL" id="MOOB01000063">
    <property type="protein sequence ID" value="OQE76982.1"/>
    <property type="molecule type" value="Genomic_DNA"/>
</dbReference>
<evidence type="ECO:0000256" key="5">
    <source>
        <dbReference type="ARBA" id="ARBA00022723"/>
    </source>
</evidence>
<dbReference type="GO" id="GO:0004497">
    <property type="term" value="F:monooxygenase activity"/>
    <property type="evidence" value="ECO:0007669"/>
    <property type="project" value="UniProtKB-KW"/>
</dbReference>
<dbReference type="GO" id="GO:0020037">
    <property type="term" value="F:heme binding"/>
    <property type="evidence" value="ECO:0007669"/>
    <property type="project" value="InterPro"/>
</dbReference>
<dbReference type="PANTHER" id="PTHR24305:SF107">
    <property type="entry name" value="P450, PUTATIVE (EUROFUNG)-RELATED"/>
    <property type="match status" value="1"/>
</dbReference>
<dbReference type="GO" id="GO:0043386">
    <property type="term" value="P:mycotoxin biosynthetic process"/>
    <property type="evidence" value="ECO:0007669"/>
    <property type="project" value="UniProtKB-ARBA"/>
</dbReference>
<evidence type="ECO:0000256" key="6">
    <source>
        <dbReference type="ARBA" id="ARBA00023002"/>
    </source>
</evidence>
<evidence type="ECO:0000256" key="4">
    <source>
        <dbReference type="ARBA" id="ARBA00022617"/>
    </source>
</evidence>
<dbReference type="Proteomes" id="UP000191691">
    <property type="component" value="Unassembled WGS sequence"/>
</dbReference>
<name>A0A1V6XP99_PENNA</name>
<evidence type="ECO:0000256" key="2">
    <source>
        <dbReference type="ARBA" id="ARBA00005179"/>
    </source>
</evidence>
<evidence type="ECO:0000256" key="1">
    <source>
        <dbReference type="ARBA" id="ARBA00001971"/>
    </source>
</evidence>
<comment type="pathway">
    <text evidence="2">Secondary metabolite biosynthesis.</text>
</comment>
<keyword evidence="6" id="KW-0560">Oxidoreductase</keyword>
<evidence type="ECO:0000256" key="3">
    <source>
        <dbReference type="ARBA" id="ARBA00010617"/>
    </source>
</evidence>
<dbReference type="AlphaFoldDB" id="A0A1V6XP99"/>
<evidence type="ECO:0000256" key="7">
    <source>
        <dbReference type="ARBA" id="ARBA00023004"/>
    </source>
</evidence>
<dbReference type="InterPro" id="IPR001128">
    <property type="entry name" value="Cyt_P450"/>
</dbReference>
<dbReference type="PRINTS" id="PR00465">
    <property type="entry name" value="EP450IV"/>
</dbReference>
<evidence type="ECO:0000256" key="9">
    <source>
        <dbReference type="PIRSR" id="PIRSR602403-1"/>
    </source>
</evidence>